<proteinExistence type="predicted"/>
<feature type="compositionally biased region" description="Low complexity" evidence="6">
    <location>
        <begin position="1806"/>
        <end position="1817"/>
    </location>
</feature>
<dbReference type="Pfam" id="PF15446">
    <property type="entry name" value="zf-PHD-like"/>
    <property type="match status" value="1"/>
</dbReference>
<dbReference type="GO" id="GO:0140658">
    <property type="term" value="F:ATP-dependent chromatin remodeler activity"/>
    <property type="evidence" value="ECO:0007669"/>
    <property type="project" value="TreeGrafter"/>
</dbReference>
<evidence type="ECO:0000256" key="2">
    <source>
        <dbReference type="ARBA" id="ARBA00022741"/>
    </source>
</evidence>
<dbReference type="SUPFAM" id="SSF52540">
    <property type="entry name" value="P-loop containing nucleoside triphosphate hydrolases"/>
    <property type="match status" value="2"/>
</dbReference>
<feature type="compositionally biased region" description="Acidic residues" evidence="6">
    <location>
        <begin position="269"/>
        <end position="282"/>
    </location>
</feature>
<dbReference type="Pfam" id="PF00271">
    <property type="entry name" value="Helicase_C"/>
    <property type="match status" value="1"/>
</dbReference>
<dbReference type="STRING" id="1314778.A0A5C3PPA5"/>
<name>A0A5C3PPA5_9APHY</name>
<dbReference type="InterPro" id="IPR041684">
    <property type="entry name" value="Znf-PHD-like"/>
</dbReference>
<dbReference type="Gene3D" id="3.40.50.300">
    <property type="entry name" value="P-loop containing nucleotide triphosphate hydrolases"/>
    <property type="match status" value="1"/>
</dbReference>
<feature type="compositionally biased region" description="Basic and acidic residues" evidence="6">
    <location>
        <begin position="723"/>
        <end position="737"/>
    </location>
</feature>
<feature type="region of interest" description="Disordered" evidence="6">
    <location>
        <begin position="1690"/>
        <end position="1742"/>
    </location>
</feature>
<keyword evidence="5" id="KW-0539">Nucleus</keyword>
<feature type="region of interest" description="Disordered" evidence="6">
    <location>
        <begin position="1"/>
        <end position="45"/>
    </location>
</feature>
<dbReference type="GO" id="GO:0000785">
    <property type="term" value="C:chromatin"/>
    <property type="evidence" value="ECO:0007669"/>
    <property type="project" value="TreeGrafter"/>
</dbReference>
<dbReference type="InterPro" id="IPR049730">
    <property type="entry name" value="SNF2/RAD54-like_C"/>
</dbReference>
<feature type="region of interest" description="Disordered" evidence="6">
    <location>
        <begin position="1805"/>
        <end position="1824"/>
    </location>
</feature>
<keyword evidence="10" id="KW-1185">Reference proteome</keyword>
<keyword evidence="2" id="KW-0547">Nucleotide-binding</keyword>
<feature type="region of interest" description="Disordered" evidence="6">
    <location>
        <begin position="341"/>
        <end position="364"/>
    </location>
</feature>
<dbReference type="GO" id="GO:0005524">
    <property type="term" value="F:ATP binding"/>
    <property type="evidence" value="ECO:0007669"/>
    <property type="project" value="UniProtKB-KW"/>
</dbReference>
<keyword evidence="4" id="KW-0067">ATP-binding</keyword>
<dbReference type="InParanoid" id="A0A5C3PPA5"/>
<feature type="compositionally biased region" description="Basic and acidic residues" evidence="6">
    <location>
        <begin position="1485"/>
        <end position="1495"/>
    </location>
</feature>
<accession>A0A5C3PPA5</accession>
<feature type="region of interest" description="Disordered" evidence="6">
    <location>
        <begin position="693"/>
        <end position="741"/>
    </location>
</feature>
<feature type="compositionally biased region" description="Basic residues" evidence="6">
    <location>
        <begin position="693"/>
        <end position="705"/>
    </location>
</feature>
<dbReference type="GO" id="GO:0042393">
    <property type="term" value="F:histone binding"/>
    <property type="evidence" value="ECO:0007669"/>
    <property type="project" value="TreeGrafter"/>
</dbReference>
<dbReference type="InterPro" id="IPR027417">
    <property type="entry name" value="P-loop_NTPase"/>
</dbReference>
<dbReference type="PROSITE" id="PS51192">
    <property type="entry name" value="HELICASE_ATP_BIND_1"/>
    <property type="match status" value="1"/>
</dbReference>
<feature type="compositionally biased region" description="Acidic residues" evidence="6">
    <location>
        <begin position="711"/>
        <end position="722"/>
    </location>
</feature>
<dbReference type="InterPro" id="IPR056616">
    <property type="entry name" value="Chromo_MIT1"/>
</dbReference>
<feature type="domain" description="Helicase C-terminal" evidence="8">
    <location>
        <begin position="1176"/>
        <end position="1328"/>
    </location>
</feature>
<feature type="region of interest" description="Disordered" evidence="6">
    <location>
        <begin position="1458"/>
        <end position="1561"/>
    </location>
</feature>
<evidence type="ECO:0000256" key="3">
    <source>
        <dbReference type="ARBA" id="ARBA00022801"/>
    </source>
</evidence>
<dbReference type="GO" id="GO:0003682">
    <property type="term" value="F:chromatin binding"/>
    <property type="evidence" value="ECO:0007669"/>
    <property type="project" value="TreeGrafter"/>
</dbReference>
<keyword evidence="3" id="KW-0378">Hydrolase</keyword>
<sequence>MPEPSSDPPDARALFSPVRDAYREASSDAPGPADTSVSTSDGIRARPVRPRQTFAFVELPTLSRIQKTKYRSVAEDPLHSDEEFAHEGIDRILGEAEDGPPVSYYVRYNDGVVHKVPGPHFARHFPHMVDEYEIALNEGTLPSFDPTSSDVHPGSRQAALSFKIPGSSSMKGRSSHAQDDYSSDELARDVESDFSDNSDEPATRRSTRAAALTASKKTSSALPFSPKKTRSSRRPILVHGSDSDSEIQEISGPSRKSTRTRTLRRTNLDDADFEDSVSADEADTGRKSVKKKKVVRGKASRPAYGRFRFVADLQLDEEEYEDIAPLIAHRKICEKCHTAPTHEQQLKKRGRKRKTKDDESEDEETRLANLGGWVRCLKCPVAAHWGCLAKTQRDEILRAANERDKAEWREANSGASEPTKRVTLETHQTTEFICGSCMKGGVCMGCQEVALKPDQFVERAQPAPGQDVVQQPVDTTPASAPPADGEVDSPHELLFRCFTCKRLAHYAHLPIPSGYDSSQVSPSELATYYQHDTGWRCADCFSYVYLVEHILAWRPYPADAVEPPHAANEPPNHKAMLPREYLIKWADRSYRRTQWVPHGWLLATAPSKLKNFLQSGTKVPLLAEPVSEQRVASEEVDGVGFEIGDDDTDMVQGVKPSEETGLLIADPQAERRIPLAWRTIDRVLDVRLWPPRRRSKAKGKGKGKKVRVDSSDEENDLDEEDPDFARARDDAYDRGEEPPSSLMVTIEEYESRVGRNLSEKDAGKVAWAFFKWDDLGYDDASWDSPPRGNEAGYAAYERAFGRFIIGRSVTVPVRGKKEPVSKSGSRWTQREHFTVDNQPKLGQSAQLKLMPFQVEGVNWLVHNWHKDQHCILADEMGLGKTVQIVTFIGFIASTFKTFPALVVVPNSTITNWVREFERWAPKLRVVPFYGEAKAREVIKNFELFHSRPALGTTGAKYHVLVTTYETVTNQKEFGPIFKNTPRWEMLVVDEGQRLKSDESLIFKRLKELNSFHRIIMTGTPLNNNIRELFNLMNFLDPDKWKDLEALSKHYEELTDELVKELHSRLKPYFLRRIKSEVLQLPPKNEVIVPVSMAPLQKEIYRSILSQNLDILRSLAEGNTSSKGSNGISKTNMNNMLMQLRKCLQHPYLVSNDIEPKGLLPQETHDRLVAASAKLRLLKMLLPKLRARGHRVLLFSQFVIALNIIEDFLIGEGIKYLRLDGNTKQADRQKDMDEFNKADSDIFIYLLTTRAGGVGINLWSADTVIIFDPDYNPHQDLQAIARSHRYGQKKTVLVFKLMVKDSAEERIMQAGKKKLVLDHLIVQNMDDESGSKEDVQSILMFGAKALFEENEETVAREVHYSEHDVDNLIEKTEKEGDQVEPDSGGAGSLFAFAKVWSADKDDLEELAEQAPEHTEEADSWAKALELIAARKAAEQEKEVTGRGVRRKAAAVFAFPQQSLDLGDTPTKDKDKEKHKSKGKRKSKGKGKSDASDDSDFHAPVSDAASESDGTEDDRMDVDDIQMLPLPGSDSPYSQVPRPGQKQKNHRPDVPPRPLSPILNRQGPGPGEDFCGLCATYHAPGCCSMTESPENLAEYRLMLMQHAGDESIEERRAAIRVIDETLHRLGKINLIYGQPLHLVAMPSQKTTAPPAKKHKHDGGNTRLPAQVASGSAMPRHAVQSIAGPSRMNDSIQMAGPSASASATAAAMPEAVQRMHKAAPAISSSSKRPIPGGSTDGNQHKKAKETGRASACVVCGRAPHHLVKDCPVVAEGPQSITAAIERLSKTPDQAPVVTALKKTLTKVQRRMLNSSSANASTSGSIVDLSES</sequence>
<dbReference type="InterPro" id="IPR016197">
    <property type="entry name" value="Chromo-like_dom_sf"/>
</dbReference>
<dbReference type="Gene3D" id="3.40.50.10810">
    <property type="entry name" value="Tandem AAA-ATPase domain"/>
    <property type="match status" value="1"/>
</dbReference>
<feature type="compositionally biased region" description="Basic residues" evidence="6">
    <location>
        <begin position="1473"/>
        <end position="1484"/>
    </location>
</feature>
<dbReference type="InterPro" id="IPR001650">
    <property type="entry name" value="Helicase_C-like"/>
</dbReference>
<dbReference type="InterPro" id="IPR038718">
    <property type="entry name" value="SNF2-like_sf"/>
</dbReference>
<dbReference type="Pfam" id="PF23615">
    <property type="entry name" value="Chromo_MIT1"/>
    <property type="match status" value="1"/>
</dbReference>
<evidence type="ECO:0000259" key="7">
    <source>
        <dbReference type="PROSITE" id="PS51192"/>
    </source>
</evidence>
<evidence type="ECO:0008006" key="11">
    <source>
        <dbReference type="Google" id="ProtNLM"/>
    </source>
</evidence>
<dbReference type="Pfam" id="PF00176">
    <property type="entry name" value="SNF2-rel_dom"/>
    <property type="match status" value="1"/>
</dbReference>
<evidence type="ECO:0000256" key="5">
    <source>
        <dbReference type="ARBA" id="ARBA00023242"/>
    </source>
</evidence>
<dbReference type="SMART" id="SM00487">
    <property type="entry name" value="DEXDc"/>
    <property type="match status" value="1"/>
</dbReference>
<evidence type="ECO:0000313" key="10">
    <source>
        <dbReference type="Proteomes" id="UP000308197"/>
    </source>
</evidence>
<dbReference type="PANTHER" id="PTHR45623">
    <property type="entry name" value="CHROMODOMAIN-HELICASE-DNA-BINDING PROTEIN 3-RELATED-RELATED"/>
    <property type="match status" value="1"/>
</dbReference>
<dbReference type="SUPFAM" id="SSF54160">
    <property type="entry name" value="Chromo domain-like"/>
    <property type="match status" value="1"/>
</dbReference>
<feature type="compositionally biased region" description="Low complexity" evidence="6">
    <location>
        <begin position="208"/>
        <end position="222"/>
    </location>
</feature>
<dbReference type="EMBL" id="ML211036">
    <property type="protein sequence ID" value="TFK90779.1"/>
    <property type="molecule type" value="Genomic_DNA"/>
</dbReference>
<feature type="compositionally biased region" description="Acidic residues" evidence="6">
    <location>
        <begin position="1507"/>
        <end position="1518"/>
    </location>
</feature>
<feature type="compositionally biased region" description="Low complexity" evidence="6">
    <location>
        <begin position="1695"/>
        <end position="1704"/>
    </location>
</feature>
<comment type="subcellular location">
    <subcellularLocation>
        <location evidence="1">Nucleus</location>
    </subcellularLocation>
</comment>
<feature type="compositionally biased region" description="Polar residues" evidence="6">
    <location>
        <begin position="468"/>
        <end position="478"/>
    </location>
</feature>
<evidence type="ECO:0000256" key="1">
    <source>
        <dbReference type="ARBA" id="ARBA00004123"/>
    </source>
</evidence>
<organism evidence="9 10">
    <name type="scientific">Polyporus arcularius HHB13444</name>
    <dbReference type="NCBI Taxonomy" id="1314778"/>
    <lineage>
        <taxon>Eukaryota</taxon>
        <taxon>Fungi</taxon>
        <taxon>Dikarya</taxon>
        <taxon>Basidiomycota</taxon>
        <taxon>Agaricomycotina</taxon>
        <taxon>Agaricomycetes</taxon>
        <taxon>Polyporales</taxon>
        <taxon>Polyporaceae</taxon>
        <taxon>Polyporus</taxon>
    </lineage>
</organism>
<dbReference type="GO" id="GO:0005634">
    <property type="term" value="C:nucleus"/>
    <property type="evidence" value="ECO:0007669"/>
    <property type="project" value="UniProtKB-SubCell"/>
</dbReference>
<dbReference type="PANTHER" id="PTHR45623:SF17">
    <property type="entry name" value="CHROMODOMAIN-HELICASE-DNA-BINDING PROTEIN 3-RELATED"/>
    <property type="match status" value="1"/>
</dbReference>
<dbReference type="PROSITE" id="PS51194">
    <property type="entry name" value="HELICASE_CTER"/>
    <property type="match status" value="1"/>
</dbReference>
<feature type="region of interest" description="Disordered" evidence="6">
    <location>
        <begin position="164"/>
        <end position="297"/>
    </location>
</feature>
<protein>
    <recommendedName>
        <fullName evidence="11">SNF2 family DNA-dependent ATPase</fullName>
    </recommendedName>
</protein>
<dbReference type="CDD" id="cd18793">
    <property type="entry name" value="SF2_C_SNF"/>
    <property type="match status" value="1"/>
</dbReference>
<reference evidence="9 10" key="1">
    <citation type="journal article" date="2019" name="Nat. Ecol. Evol.">
        <title>Megaphylogeny resolves global patterns of mushroom evolution.</title>
        <authorList>
            <person name="Varga T."/>
            <person name="Krizsan K."/>
            <person name="Foldi C."/>
            <person name="Dima B."/>
            <person name="Sanchez-Garcia M."/>
            <person name="Sanchez-Ramirez S."/>
            <person name="Szollosi G.J."/>
            <person name="Szarkandi J.G."/>
            <person name="Papp V."/>
            <person name="Albert L."/>
            <person name="Andreopoulos W."/>
            <person name="Angelini C."/>
            <person name="Antonin V."/>
            <person name="Barry K.W."/>
            <person name="Bougher N.L."/>
            <person name="Buchanan P."/>
            <person name="Buyck B."/>
            <person name="Bense V."/>
            <person name="Catcheside P."/>
            <person name="Chovatia M."/>
            <person name="Cooper J."/>
            <person name="Damon W."/>
            <person name="Desjardin D."/>
            <person name="Finy P."/>
            <person name="Geml J."/>
            <person name="Haridas S."/>
            <person name="Hughes K."/>
            <person name="Justo A."/>
            <person name="Karasinski D."/>
            <person name="Kautmanova I."/>
            <person name="Kiss B."/>
            <person name="Kocsube S."/>
            <person name="Kotiranta H."/>
            <person name="LaButti K.M."/>
            <person name="Lechner B.E."/>
            <person name="Liimatainen K."/>
            <person name="Lipzen A."/>
            <person name="Lukacs Z."/>
            <person name="Mihaltcheva S."/>
            <person name="Morgado L.N."/>
            <person name="Niskanen T."/>
            <person name="Noordeloos M.E."/>
            <person name="Ohm R.A."/>
            <person name="Ortiz-Santana B."/>
            <person name="Ovrebo C."/>
            <person name="Racz N."/>
            <person name="Riley R."/>
            <person name="Savchenko A."/>
            <person name="Shiryaev A."/>
            <person name="Soop K."/>
            <person name="Spirin V."/>
            <person name="Szebenyi C."/>
            <person name="Tomsovsky M."/>
            <person name="Tulloss R.E."/>
            <person name="Uehling J."/>
            <person name="Grigoriev I.V."/>
            <person name="Vagvolgyi C."/>
            <person name="Papp T."/>
            <person name="Martin F.M."/>
            <person name="Miettinen O."/>
            <person name="Hibbett D.S."/>
            <person name="Nagy L.G."/>
        </authorList>
    </citation>
    <scope>NUCLEOTIDE SEQUENCE [LARGE SCALE GENOMIC DNA]</scope>
    <source>
        <strain evidence="9 10">HHB13444</strain>
    </source>
</reference>
<feature type="compositionally biased region" description="Basic residues" evidence="6">
    <location>
        <begin position="287"/>
        <end position="297"/>
    </location>
</feature>
<feature type="region of interest" description="Disordered" evidence="6">
    <location>
        <begin position="461"/>
        <end position="486"/>
    </location>
</feature>
<gene>
    <name evidence="9" type="ORF">K466DRAFT_660527</name>
</gene>
<evidence type="ECO:0000256" key="6">
    <source>
        <dbReference type="SAM" id="MobiDB-lite"/>
    </source>
</evidence>
<dbReference type="GO" id="GO:0016887">
    <property type="term" value="F:ATP hydrolysis activity"/>
    <property type="evidence" value="ECO:0007669"/>
    <property type="project" value="TreeGrafter"/>
</dbReference>
<dbReference type="FunCoup" id="A0A5C3PPA5">
    <property type="interactions" value="18"/>
</dbReference>
<dbReference type="InterPro" id="IPR000330">
    <property type="entry name" value="SNF2_N"/>
</dbReference>
<feature type="domain" description="Helicase ATP-binding" evidence="7">
    <location>
        <begin position="861"/>
        <end position="1038"/>
    </location>
</feature>
<dbReference type="GO" id="GO:0003677">
    <property type="term" value="F:DNA binding"/>
    <property type="evidence" value="ECO:0007669"/>
    <property type="project" value="TreeGrafter"/>
</dbReference>
<dbReference type="Proteomes" id="UP000308197">
    <property type="component" value="Unassembled WGS sequence"/>
</dbReference>
<evidence type="ECO:0000259" key="8">
    <source>
        <dbReference type="PROSITE" id="PS51194"/>
    </source>
</evidence>
<evidence type="ECO:0000313" key="9">
    <source>
        <dbReference type="EMBL" id="TFK90779.1"/>
    </source>
</evidence>
<dbReference type="SMART" id="SM00490">
    <property type="entry name" value="HELICc"/>
    <property type="match status" value="1"/>
</dbReference>
<evidence type="ECO:0000256" key="4">
    <source>
        <dbReference type="ARBA" id="ARBA00022840"/>
    </source>
</evidence>
<dbReference type="InterPro" id="IPR014001">
    <property type="entry name" value="Helicase_ATP-bd"/>
</dbReference>